<feature type="domain" description="Trichome birefringence-like N-terminal" evidence="2">
    <location>
        <begin position="53"/>
        <end position="106"/>
    </location>
</feature>
<keyword evidence="1" id="KW-0732">Signal</keyword>
<feature type="signal peptide" evidence="1">
    <location>
        <begin position="1"/>
        <end position="25"/>
    </location>
</feature>
<gene>
    <name evidence="3" type="ORF">C1H46_022295</name>
</gene>
<accession>A0A540M0B0</accession>
<dbReference type="InterPro" id="IPR029962">
    <property type="entry name" value="TBL"/>
</dbReference>
<evidence type="ECO:0000313" key="4">
    <source>
        <dbReference type="Proteomes" id="UP000315295"/>
    </source>
</evidence>
<evidence type="ECO:0000313" key="3">
    <source>
        <dbReference type="EMBL" id="TQD92138.1"/>
    </source>
</evidence>
<dbReference type="AlphaFoldDB" id="A0A540M0B0"/>
<evidence type="ECO:0000259" key="2">
    <source>
        <dbReference type="Pfam" id="PF14416"/>
    </source>
</evidence>
<dbReference type="PANTHER" id="PTHR32285">
    <property type="entry name" value="PROTEIN TRICHOME BIREFRINGENCE-LIKE 9-RELATED"/>
    <property type="match status" value="1"/>
</dbReference>
<dbReference type="GO" id="GO:0016413">
    <property type="term" value="F:O-acetyltransferase activity"/>
    <property type="evidence" value="ECO:0007669"/>
    <property type="project" value="InterPro"/>
</dbReference>
<name>A0A540M0B0_MALBA</name>
<dbReference type="Proteomes" id="UP000315295">
    <property type="component" value="Unassembled WGS sequence"/>
</dbReference>
<keyword evidence="4" id="KW-1185">Reference proteome</keyword>
<evidence type="ECO:0000256" key="1">
    <source>
        <dbReference type="SAM" id="SignalP"/>
    </source>
</evidence>
<dbReference type="InterPro" id="IPR025846">
    <property type="entry name" value="TBL_N"/>
</dbReference>
<dbReference type="EMBL" id="VIEB01000400">
    <property type="protein sequence ID" value="TQD92138.1"/>
    <property type="molecule type" value="Genomic_DNA"/>
</dbReference>
<dbReference type="STRING" id="106549.A0A540M0B0"/>
<comment type="caution">
    <text evidence="3">The sequence shown here is derived from an EMBL/GenBank/DDBJ whole genome shotgun (WGS) entry which is preliminary data.</text>
</comment>
<sequence length="133" mass="15219">MALFCSQSAASCLTILCLVLVQCHSAIIYSMRNHHHNFHPHRTAPMFQTNQSSCALFAGNWVQDDSYPMYQSSECPLIIDPEFNCQMYGRPDSDYLKYRWRPLNCELPRSDFAKWGFAGFDLSSEGLAKALQK</sequence>
<proteinExistence type="predicted"/>
<reference evidence="3 4" key="1">
    <citation type="journal article" date="2019" name="G3 (Bethesda)">
        <title>Sequencing of a Wild Apple (Malus baccata) Genome Unravels the Differences Between Cultivated and Wild Apple Species Regarding Disease Resistance and Cold Tolerance.</title>
        <authorList>
            <person name="Chen X."/>
        </authorList>
    </citation>
    <scope>NUCLEOTIDE SEQUENCE [LARGE SCALE GENOMIC DNA]</scope>
    <source>
        <strain evidence="4">cv. Shandingzi</strain>
        <tissue evidence="3">Leaves</tissue>
    </source>
</reference>
<organism evidence="3 4">
    <name type="scientific">Malus baccata</name>
    <name type="common">Siberian crab apple</name>
    <name type="synonym">Pyrus baccata</name>
    <dbReference type="NCBI Taxonomy" id="106549"/>
    <lineage>
        <taxon>Eukaryota</taxon>
        <taxon>Viridiplantae</taxon>
        <taxon>Streptophyta</taxon>
        <taxon>Embryophyta</taxon>
        <taxon>Tracheophyta</taxon>
        <taxon>Spermatophyta</taxon>
        <taxon>Magnoliopsida</taxon>
        <taxon>eudicotyledons</taxon>
        <taxon>Gunneridae</taxon>
        <taxon>Pentapetalae</taxon>
        <taxon>rosids</taxon>
        <taxon>fabids</taxon>
        <taxon>Rosales</taxon>
        <taxon>Rosaceae</taxon>
        <taxon>Amygdaloideae</taxon>
        <taxon>Maleae</taxon>
        <taxon>Malus</taxon>
    </lineage>
</organism>
<feature type="chain" id="PRO_5021876877" description="Trichome birefringence-like N-terminal domain-containing protein" evidence="1">
    <location>
        <begin position="26"/>
        <end position="133"/>
    </location>
</feature>
<dbReference type="GO" id="GO:0005794">
    <property type="term" value="C:Golgi apparatus"/>
    <property type="evidence" value="ECO:0007669"/>
    <property type="project" value="TreeGrafter"/>
</dbReference>
<dbReference type="Pfam" id="PF14416">
    <property type="entry name" value="PMR5N"/>
    <property type="match status" value="1"/>
</dbReference>
<protein>
    <recommendedName>
        <fullName evidence="2">Trichome birefringence-like N-terminal domain-containing protein</fullName>
    </recommendedName>
</protein>
<dbReference type="PANTHER" id="PTHR32285:SF14">
    <property type="entry name" value="PROTEIN PMR5"/>
    <property type="match status" value="1"/>
</dbReference>